<keyword evidence="1" id="KW-0472">Membrane</keyword>
<sequence>MTARPSPFLSAPWWWAGMIVTAGLCGTVAALLLTDRPGPVILLSGVVRAAALLLLALAAVRVPAALRPVFYRLLGATLVYVLAEAAFVLTASSLSISTGDPGLPDLLYLTFYPLVLWALQPLRGGRPLPLMSRLNILATTLTIVLPLYVVLVQASPEQRQLAWWTGVLYPALDAWVLSTLLALLFTRRRLPLIVLPLVTGVLLIVVGDVAYVILSAHGQYSPLHPVTALWTAAMGAFGLSALRALTATTDPEWNRPAWVPALVQAGPYVALGVATLTWALISHGEAVENVTFTGIMALTALLLARQELLGARQRRLTTRLRSTAQALQGSRRDLWRQLHTDDLTGLPNRRACLDRLDGWLAQDPARADVGVLFLDLDGFKNVNDGYGHAAGDEVLRVTGQRLSGLAAQEPDLLPARLSGDEFALVFLGTPERGEALAGQVAALIARPITLPDGQTLTTAGSLGQMHSALTAGVTTSGLLSGADHAMYRMKRDRKAQQVPQRTPTLFD</sequence>
<name>A0A246BKF3_9DEIO</name>
<dbReference type="SUPFAM" id="SSF55073">
    <property type="entry name" value="Nucleotide cyclase"/>
    <property type="match status" value="1"/>
</dbReference>
<dbReference type="SMART" id="SM00267">
    <property type="entry name" value="GGDEF"/>
    <property type="match status" value="1"/>
</dbReference>
<dbReference type="OrthoDB" id="73747at2"/>
<feature type="transmembrane region" description="Helical" evidence="1">
    <location>
        <begin position="226"/>
        <end position="245"/>
    </location>
</feature>
<dbReference type="Gene3D" id="3.30.70.270">
    <property type="match status" value="1"/>
</dbReference>
<feature type="domain" description="GGDEF" evidence="2">
    <location>
        <begin position="367"/>
        <end position="503"/>
    </location>
</feature>
<evidence type="ECO:0000313" key="3">
    <source>
        <dbReference type="EMBL" id="OWL95797.1"/>
    </source>
</evidence>
<dbReference type="RefSeq" id="WP_088248696.1">
    <property type="nucleotide sequence ID" value="NZ_NHMK01000014.1"/>
</dbReference>
<feature type="transmembrane region" description="Helical" evidence="1">
    <location>
        <begin position="286"/>
        <end position="304"/>
    </location>
</feature>
<gene>
    <name evidence="3" type="ORF">CBQ26_11030</name>
</gene>
<dbReference type="PANTHER" id="PTHR46663">
    <property type="entry name" value="DIGUANYLATE CYCLASE DGCT-RELATED"/>
    <property type="match status" value="1"/>
</dbReference>
<organism evidence="3 4">
    <name type="scientific">Deinococcus indicus</name>
    <dbReference type="NCBI Taxonomy" id="223556"/>
    <lineage>
        <taxon>Bacteria</taxon>
        <taxon>Thermotogati</taxon>
        <taxon>Deinococcota</taxon>
        <taxon>Deinococci</taxon>
        <taxon>Deinococcales</taxon>
        <taxon>Deinococcaceae</taxon>
        <taxon>Deinococcus</taxon>
    </lineage>
</organism>
<keyword evidence="1" id="KW-0812">Transmembrane</keyword>
<dbReference type="Proteomes" id="UP000197208">
    <property type="component" value="Unassembled WGS sequence"/>
</dbReference>
<dbReference type="PROSITE" id="PS50887">
    <property type="entry name" value="GGDEF"/>
    <property type="match status" value="1"/>
</dbReference>
<feature type="transmembrane region" description="Helical" evidence="1">
    <location>
        <begin position="40"/>
        <end position="62"/>
    </location>
</feature>
<accession>A0A246BKF3</accession>
<dbReference type="EMBL" id="NHMK01000014">
    <property type="protein sequence ID" value="OWL95797.1"/>
    <property type="molecule type" value="Genomic_DNA"/>
</dbReference>
<feature type="transmembrane region" description="Helical" evidence="1">
    <location>
        <begin position="12"/>
        <end position="34"/>
    </location>
</feature>
<dbReference type="InterPro" id="IPR052163">
    <property type="entry name" value="DGC-Regulatory_Protein"/>
</dbReference>
<dbReference type="CDD" id="cd01949">
    <property type="entry name" value="GGDEF"/>
    <property type="match status" value="1"/>
</dbReference>
<feature type="transmembrane region" description="Helical" evidence="1">
    <location>
        <begin position="134"/>
        <end position="155"/>
    </location>
</feature>
<protein>
    <recommendedName>
        <fullName evidence="2">GGDEF domain-containing protein</fullName>
    </recommendedName>
</protein>
<dbReference type="PANTHER" id="PTHR46663:SF2">
    <property type="entry name" value="GGDEF DOMAIN-CONTAINING PROTEIN"/>
    <property type="match status" value="1"/>
</dbReference>
<feature type="transmembrane region" description="Helical" evidence="1">
    <location>
        <begin position="106"/>
        <end position="122"/>
    </location>
</feature>
<feature type="transmembrane region" description="Helical" evidence="1">
    <location>
        <begin position="192"/>
        <end position="214"/>
    </location>
</feature>
<dbReference type="AlphaFoldDB" id="A0A246BKF3"/>
<dbReference type="InterPro" id="IPR000160">
    <property type="entry name" value="GGDEF_dom"/>
</dbReference>
<dbReference type="NCBIfam" id="TIGR00254">
    <property type="entry name" value="GGDEF"/>
    <property type="match status" value="1"/>
</dbReference>
<feature type="transmembrane region" description="Helical" evidence="1">
    <location>
        <begin position="257"/>
        <end position="280"/>
    </location>
</feature>
<dbReference type="InterPro" id="IPR043128">
    <property type="entry name" value="Rev_trsase/Diguanyl_cyclase"/>
</dbReference>
<evidence type="ECO:0000259" key="2">
    <source>
        <dbReference type="PROSITE" id="PS50887"/>
    </source>
</evidence>
<dbReference type="Pfam" id="PF00990">
    <property type="entry name" value="GGDEF"/>
    <property type="match status" value="1"/>
</dbReference>
<comment type="caution">
    <text evidence="3">The sequence shown here is derived from an EMBL/GenBank/DDBJ whole genome shotgun (WGS) entry which is preliminary data.</text>
</comment>
<feature type="transmembrane region" description="Helical" evidence="1">
    <location>
        <begin position="69"/>
        <end position="94"/>
    </location>
</feature>
<reference evidence="3 4" key="1">
    <citation type="submission" date="2017-05" db="EMBL/GenBank/DDBJ databases">
        <title>De novo genome assembly of Deniococcus indicus strain DR1.</title>
        <authorList>
            <person name="Chauhan D."/>
            <person name="Yennamalli R.M."/>
            <person name="Priyadarshini R."/>
        </authorList>
    </citation>
    <scope>NUCLEOTIDE SEQUENCE [LARGE SCALE GENOMIC DNA]</scope>
    <source>
        <strain evidence="3 4">DR1</strain>
    </source>
</reference>
<evidence type="ECO:0000256" key="1">
    <source>
        <dbReference type="SAM" id="Phobius"/>
    </source>
</evidence>
<feature type="transmembrane region" description="Helical" evidence="1">
    <location>
        <begin position="161"/>
        <end position="185"/>
    </location>
</feature>
<proteinExistence type="predicted"/>
<keyword evidence="4" id="KW-1185">Reference proteome</keyword>
<keyword evidence="1" id="KW-1133">Transmembrane helix</keyword>
<evidence type="ECO:0000313" key="4">
    <source>
        <dbReference type="Proteomes" id="UP000197208"/>
    </source>
</evidence>
<dbReference type="InterPro" id="IPR029787">
    <property type="entry name" value="Nucleotide_cyclase"/>
</dbReference>